<reference evidence="2" key="1">
    <citation type="submission" date="2020-06" db="EMBL/GenBank/DDBJ databases">
        <authorList>
            <person name="Li T."/>
            <person name="Hu X."/>
            <person name="Zhang T."/>
            <person name="Song X."/>
            <person name="Zhang H."/>
            <person name="Dai N."/>
            <person name="Sheng W."/>
            <person name="Hou X."/>
            <person name="Wei L."/>
        </authorList>
    </citation>
    <scope>NUCLEOTIDE SEQUENCE</scope>
    <source>
        <strain evidence="2">G01</strain>
        <tissue evidence="2">Leaf</tissue>
    </source>
</reference>
<dbReference type="AlphaFoldDB" id="A0AAW2Q8D9"/>
<comment type="caution">
    <text evidence="2">The sequence shown here is derived from an EMBL/GenBank/DDBJ whole genome shotgun (WGS) entry which is preliminary data.</text>
</comment>
<sequence>MLWNEVKRKISAEGDKRFKLDHSPFALVKGGFFDAVMQVVEKSQELKIFVDKWRYKQAFMEKHKKLKVSTLRKRNFRKMEALIAFKNWAGLSS</sequence>
<dbReference type="EMBL" id="JACGWK010000003">
    <property type="protein sequence ID" value="KAL0363841.1"/>
    <property type="molecule type" value="Genomic_DNA"/>
</dbReference>
<protein>
    <submittedName>
        <fullName evidence="2">Pentatricopeptide repeat-containing protein</fullName>
    </submittedName>
</protein>
<evidence type="ECO:0000313" key="2">
    <source>
        <dbReference type="EMBL" id="KAL0363841.1"/>
    </source>
</evidence>
<reference evidence="2" key="2">
    <citation type="journal article" date="2024" name="Plant">
        <title>Genomic evolution and insights into agronomic trait innovations of Sesamum species.</title>
        <authorList>
            <person name="Miao H."/>
            <person name="Wang L."/>
            <person name="Qu L."/>
            <person name="Liu H."/>
            <person name="Sun Y."/>
            <person name="Le M."/>
            <person name="Wang Q."/>
            <person name="Wei S."/>
            <person name="Zheng Y."/>
            <person name="Lin W."/>
            <person name="Duan Y."/>
            <person name="Cao H."/>
            <person name="Xiong S."/>
            <person name="Wang X."/>
            <person name="Wei L."/>
            <person name="Li C."/>
            <person name="Ma Q."/>
            <person name="Ju M."/>
            <person name="Zhao R."/>
            <person name="Li G."/>
            <person name="Mu C."/>
            <person name="Tian Q."/>
            <person name="Mei H."/>
            <person name="Zhang T."/>
            <person name="Gao T."/>
            <person name="Zhang H."/>
        </authorList>
    </citation>
    <scope>NUCLEOTIDE SEQUENCE</scope>
    <source>
        <strain evidence="2">G01</strain>
    </source>
</reference>
<dbReference type="PANTHER" id="PTHR46598">
    <property type="entry name" value="BNAC05G43320D PROTEIN"/>
    <property type="match status" value="1"/>
</dbReference>
<accession>A0AAW2Q8D9</accession>
<name>A0AAW2Q8D9_9LAMI</name>
<comment type="similarity">
    <text evidence="1">Belongs to the PPR family. P subfamily.</text>
</comment>
<dbReference type="PANTHER" id="PTHR46598:SF2">
    <property type="entry name" value="OS01G0788900 PROTEIN"/>
    <property type="match status" value="1"/>
</dbReference>
<proteinExistence type="inferred from homology"/>
<organism evidence="2">
    <name type="scientific">Sesamum angustifolium</name>
    <dbReference type="NCBI Taxonomy" id="2727405"/>
    <lineage>
        <taxon>Eukaryota</taxon>
        <taxon>Viridiplantae</taxon>
        <taxon>Streptophyta</taxon>
        <taxon>Embryophyta</taxon>
        <taxon>Tracheophyta</taxon>
        <taxon>Spermatophyta</taxon>
        <taxon>Magnoliopsida</taxon>
        <taxon>eudicotyledons</taxon>
        <taxon>Gunneridae</taxon>
        <taxon>Pentapetalae</taxon>
        <taxon>asterids</taxon>
        <taxon>lamiids</taxon>
        <taxon>Lamiales</taxon>
        <taxon>Pedaliaceae</taxon>
        <taxon>Sesamum</taxon>
    </lineage>
</organism>
<gene>
    <name evidence="2" type="ORF">Sangu_0481700</name>
</gene>
<evidence type="ECO:0000256" key="1">
    <source>
        <dbReference type="ARBA" id="ARBA00007626"/>
    </source>
</evidence>